<dbReference type="AlphaFoldDB" id="A0A2J7RQU7"/>
<evidence type="ECO:0008006" key="3">
    <source>
        <dbReference type="Google" id="ProtNLM"/>
    </source>
</evidence>
<dbReference type="Proteomes" id="UP000235965">
    <property type="component" value="Unassembled WGS sequence"/>
</dbReference>
<dbReference type="PANTHER" id="PTHR46060">
    <property type="entry name" value="MARINER MOS1 TRANSPOSASE-LIKE PROTEIN"/>
    <property type="match status" value="1"/>
</dbReference>
<keyword evidence="2" id="KW-1185">Reference proteome</keyword>
<dbReference type="Gene3D" id="1.10.10.1450">
    <property type="match status" value="1"/>
</dbReference>
<accession>A0A2J7RQU7</accession>
<organism evidence="1 2">
    <name type="scientific">Cryptotermes secundus</name>
    <dbReference type="NCBI Taxonomy" id="105785"/>
    <lineage>
        <taxon>Eukaryota</taxon>
        <taxon>Metazoa</taxon>
        <taxon>Ecdysozoa</taxon>
        <taxon>Arthropoda</taxon>
        <taxon>Hexapoda</taxon>
        <taxon>Insecta</taxon>
        <taxon>Pterygota</taxon>
        <taxon>Neoptera</taxon>
        <taxon>Polyneoptera</taxon>
        <taxon>Dictyoptera</taxon>
        <taxon>Blattodea</taxon>
        <taxon>Blattoidea</taxon>
        <taxon>Termitoidae</taxon>
        <taxon>Kalotermitidae</taxon>
        <taxon>Cryptotermitinae</taxon>
        <taxon>Cryptotermes</taxon>
    </lineage>
</organism>
<evidence type="ECO:0000313" key="2">
    <source>
        <dbReference type="Proteomes" id="UP000235965"/>
    </source>
</evidence>
<name>A0A2J7RQU7_9NEOP</name>
<reference evidence="1 2" key="1">
    <citation type="submission" date="2017-12" db="EMBL/GenBank/DDBJ databases">
        <title>Hemimetabolous genomes reveal molecular basis of termite eusociality.</title>
        <authorList>
            <person name="Harrison M.C."/>
            <person name="Jongepier E."/>
            <person name="Robertson H.M."/>
            <person name="Arning N."/>
            <person name="Bitard-Feildel T."/>
            <person name="Chao H."/>
            <person name="Childers C.P."/>
            <person name="Dinh H."/>
            <person name="Doddapaneni H."/>
            <person name="Dugan S."/>
            <person name="Gowin J."/>
            <person name="Greiner C."/>
            <person name="Han Y."/>
            <person name="Hu H."/>
            <person name="Hughes D.S.T."/>
            <person name="Huylmans A.-K."/>
            <person name="Kemena C."/>
            <person name="Kremer L.P.M."/>
            <person name="Lee S.L."/>
            <person name="Lopez-Ezquerra A."/>
            <person name="Mallet L."/>
            <person name="Monroy-Kuhn J.M."/>
            <person name="Moser A."/>
            <person name="Murali S.C."/>
            <person name="Muzny D.M."/>
            <person name="Otani S."/>
            <person name="Piulachs M.-D."/>
            <person name="Poelchau M."/>
            <person name="Qu J."/>
            <person name="Schaub F."/>
            <person name="Wada-Katsumata A."/>
            <person name="Worley K.C."/>
            <person name="Xie Q."/>
            <person name="Ylla G."/>
            <person name="Poulsen M."/>
            <person name="Gibbs R.A."/>
            <person name="Schal C."/>
            <person name="Richards S."/>
            <person name="Belles X."/>
            <person name="Korb J."/>
            <person name="Bornberg-Bauer E."/>
        </authorList>
    </citation>
    <scope>NUCLEOTIDE SEQUENCE [LARGE SCALE GENOMIC DNA]</scope>
    <source>
        <tissue evidence="1">Whole body</tissue>
    </source>
</reference>
<protein>
    <recommendedName>
        <fullName evidence="3">Mos1 transposase HTH domain-containing protein</fullName>
    </recommendedName>
</protein>
<dbReference type="PANTHER" id="PTHR46060:SF1">
    <property type="entry name" value="MARINER MOS1 TRANSPOSASE-LIKE PROTEIN"/>
    <property type="match status" value="1"/>
</dbReference>
<sequence>MELRCQRNMTHLFPGGSAWRKTHVTCQLWICAVRRMNIQLEQQVNIKFCVKLGKTATETLQLLHDADSNEALFRARVFEWHRQFVSGRVSMEDDTRSGWPSSSQNEDNVVFIRDMVRKTILLRCGHTECYVRYVRYTNRKISPFIANVTGRTDFRTLRTLCSLC</sequence>
<comment type="caution">
    <text evidence="1">The sequence shown here is derived from an EMBL/GenBank/DDBJ whole genome shotgun (WGS) entry which is preliminary data.</text>
</comment>
<evidence type="ECO:0000313" key="1">
    <source>
        <dbReference type="EMBL" id="PNF43206.1"/>
    </source>
</evidence>
<dbReference type="EMBL" id="NEVH01000618">
    <property type="protein sequence ID" value="PNF43206.1"/>
    <property type="molecule type" value="Genomic_DNA"/>
</dbReference>
<dbReference type="InterPro" id="IPR052709">
    <property type="entry name" value="Transposase-MT_Hybrid"/>
</dbReference>
<proteinExistence type="predicted"/>
<gene>
    <name evidence="1" type="ORF">B7P43_G15662</name>
</gene>